<protein>
    <submittedName>
        <fullName evidence="2">Regulatory protein NosR</fullName>
    </submittedName>
</protein>
<dbReference type="Pfam" id="PF12801">
    <property type="entry name" value="Fer4_5"/>
    <property type="match status" value="1"/>
</dbReference>
<evidence type="ECO:0000313" key="2">
    <source>
        <dbReference type="EMBL" id="SUA20328.1"/>
    </source>
</evidence>
<dbReference type="EMBL" id="UGRI01000001">
    <property type="protein sequence ID" value="SUA20328.1"/>
    <property type="molecule type" value="Genomic_DNA"/>
</dbReference>
<accession>A0A378VVQ6</accession>
<sequence length="47" mass="5325">MEQGTFCGWLCPFGSLQELTNRIAKKLGVKQITVPHMLHTRLNVINT</sequence>
<proteinExistence type="predicted"/>
<feature type="domain" description="4Fe-4S ferredoxin-type" evidence="1">
    <location>
        <begin position="6"/>
        <end position="30"/>
    </location>
</feature>
<organism evidence="2">
    <name type="scientific">Neisseria gonorrhoeae</name>
    <dbReference type="NCBI Taxonomy" id="485"/>
    <lineage>
        <taxon>Bacteria</taxon>
        <taxon>Pseudomonadati</taxon>
        <taxon>Pseudomonadota</taxon>
        <taxon>Betaproteobacteria</taxon>
        <taxon>Neisseriales</taxon>
        <taxon>Neisseriaceae</taxon>
        <taxon>Neisseria</taxon>
    </lineage>
</organism>
<reference evidence="2" key="1">
    <citation type="submission" date="2018-06" db="EMBL/GenBank/DDBJ databases">
        <authorList>
            <consortium name="Pathogen Informatics"/>
            <person name="Doyle S."/>
        </authorList>
    </citation>
    <scope>NUCLEOTIDE SEQUENCE [LARGE SCALE GENOMIC DNA]</scope>
    <source>
        <strain evidence="2">NCTC11421</strain>
    </source>
</reference>
<dbReference type="AlphaFoldDB" id="A0A378VVQ6"/>
<evidence type="ECO:0000259" key="1">
    <source>
        <dbReference type="Pfam" id="PF12801"/>
    </source>
</evidence>
<dbReference type="InterPro" id="IPR017896">
    <property type="entry name" value="4Fe4S_Fe-S-bd"/>
</dbReference>
<gene>
    <name evidence="2" type="ORF">NCTC11421_00410</name>
</gene>
<name>A0A378VVQ6_NEIGO</name>